<evidence type="ECO:0000313" key="7">
    <source>
        <dbReference type="Proteomes" id="UP001596037"/>
    </source>
</evidence>
<dbReference type="PRINTS" id="PR00598">
    <property type="entry name" value="HTHMARR"/>
</dbReference>
<dbReference type="Proteomes" id="UP001596037">
    <property type="component" value="Unassembled WGS sequence"/>
</dbReference>
<dbReference type="InterPro" id="IPR023187">
    <property type="entry name" value="Tscrpt_reg_MarR-type_CS"/>
</dbReference>
<dbReference type="SMART" id="SM00347">
    <property type="entry name" value="HTH_MARR"/>
    <property type="match status" value="1"/>
</dbReference>
<dbReference type="InterPro" id="IPR036388">
    <property type="entry name" value="WH-like_DNA-bd_sf"/>
</dbReference>
<gene>
    <name evidence="6" type="ORF">ACFPOE_10260</name>
</gene>
<feature type="compositionally biased region" description="Basic residues" evidence="4">
    <location>
        <begin position="1"/>
        <end position="11"/>
    </location>
</feature>
<dbReference type="InterPro" id="IPR000835">
    <property type="entry name" value="HTH_MarR-typ"/>
</dbReference>
<sequence length="195" mass="21857">MSTKATVRRSPARPATPAAKRKAPPRAAPKLKVEVQPDFYVPENYQPEESVGYLMRRILNTVATEIEREMAPNGLTNAQWIPLFKLFMGPVSTVAELARECQLDAGAMTRLLDRLEAKGLLRRVRSCEDRRVVNLELTAEGRAAAQEIPGALCRVQNAHMKGFTHAEWETLKRLLRRILENALAIQADKGTTNEK</sequence>
<name>A0ABW0NB73_9BURK</name>
<dbReference type="Gene3D" id="1.10.10.10">
    <property type="entry name" value="Winged helix-like DNA-binding domain superfamily/Winged helix DNA-binding domain"/>
    <property type="match status" value="1"/>
</dbReference>
<keyword evidence="3" id="KW-0804">Transcription</keyword>
<comment type="caution">
    <text evidence="6">The sequence shown here is derived from an EMBL/GenBank/DDBJ whole genome shotgun (WGS) entry which is preliminary data.</text>
</comment>
<dbReference type="PANTHER" id="PTHR42756:SF1">
    <property type="entry name" value="TRANSCRIPTIONAL REPRESSOR OF EMRAB OPERON"/>
    <property type="match status" value="1"/>
</dbReference>
<accession>A0ABW0NB73</accession>
<protein>
    <submittedName>
        <fullName evidence="6">MarR family winged helix-turn-helix transcriptional regulator</fullName>
    </submittedName>
</protein>
<keyword evidence="2" id="KW-0238">DNA-binding</keyword>
<feature type="region of interest" description="Disordered" evidence="4">
    <location>
        <begin position="1"/>
        <end position="28"/>
    </location>
</feature>
<proteinExistence type="predicted"/>
<evidence type="ECO:0000259" key="5">
    <source>
        <dbReference type="PROSITE" id="PS50995"/>
    </source>
</evidence>
<feature type="domain" description="HTH marR-type" evidence="5">
    <location>
        <begin position="48"/>
        <end position="180"/>
    </location>
</feature>
<organism evidence="6 7">
    <name type="scientific">Caenimonas terrae</name>
    <dbReference type="NCBI Taxonomy" id="696074"/>
    <lineage>
        <taxon>Bacteria</taxon>
        <taxon>Pseudomonadati</taxon>
        <taxon>Pseudomonadota</taxon>
        <taxon>Betaproteobacteria</taxon>
        <taxon>Burkholderiales</taxon>
        <taxon>Comamonadaceae</taxon>
        <taxon>Caenimonas</taxon>
    </lineage>
</organism>
<dbReference type="PANTHER" id="PTHR42756">
    <property type="entry name" value="TRANSCRIPTIONAL REGULATOR, MARR"/>
    <property type="match status" value="1"/>
</dbReference>
<evidence type="ECO:0000256" key="2">
    <source>
        <dbReference type="ARBA" id="ARBA00023125"/>
    </source>
</evidence>
<evidence type="ECO:0000256" key="1">
    <source>
        <dbReference type="ARBA" id="ARBA00023015"/>
    </source>
</evidence>
<dbReference type="InterPro" id="IPR036390">
    <property type="entry name" value="WH_DNA-bd_sf"/>
</dbReference>
<dbReference type="Pfam" id="PF01047">
    <property type="entry name" value="MarR"/>
    <property type="match status" value="1"/>
</dbReference>
<dbReference type="PROSITE" id="PS50995">
    <property type="entry name" value="HTH_MARR_2"/>
    <property type="match status" value="1"/>
</dbReference>
<evidence type="ECO:0000256" key="4">
    <source>
        <dbReference type="SAM" id="MobiDB-lite"/>
    </source>
</evidence>
<dbReference type="SUPFAM" id="SSF46785">
    <property type="entry name" value="Winged helix' DNA-binding domain"/>
    <property type="match status" value="1"/>
</dbReference>
<evidence type="ECO:0000313" key="6">
    <source>
        <dbReference type="EMBL" id="MFC5497915.1"/>
    </source>
</evidence>
<reference evidence="7" key="1">
    <citation type="journal article" date="2019" name="Int. J. Syst. Evol. Microbiol.">
        <title>The Global Catalogue of Microorganisms (GCM) 10K type strain sequencing project: providing services to taxonomists for standard genome sequencing and annotation.</title>
        <authorList>
            <consortium name="The Broad Institute Genomics Platform"/>
            <consortium name="The Broad Institute Genome Sequencing Center for Infectious Disease"/>
            <person name="Wu L."/>
            <person name="Ma J."/>
        </authorList>
    </citation>
    <scope>NUCLEOTIDE SEQUENCE [LARGE SCALE GENOMIC DNA]</scope>
    <source>
        <strain evidence="7">CCUG 57401</strain>
    </source>
</reference>
<keyword evidence="7" id="KW-1185">Reference proteome</keyword>
<dbReference type="RefSeq" id="WP_376849987.1">
    <property type="nucleotide sequence ID" value="NZ_JBHSMF010000006.1"/>
</dbReference>
<dbReference type="EMBL" id="JBHSMF010000006">
    <property type="protein sequence ID" value="MFC5497915.1"/>
    <property type="molecule type" value="Genomic_DNA"/>
</dbReference>
<keyword evidence="1" id="KW-0805">Transcription regulation</keyword>
<dbReference type="PROSITE" id="PS01117">
    <property type="entry name" value="HTH_MARR_1"/>
    <property type="match status" value="1"/>
</dbReference>
<evidence type="ECO:0000256" key="3">
    <source>
        <dbReference type="ARBA" id="ARBA00023163"/>
    </source>
</evidence>